<evidence type="ECO:0000313" key="2">
    <source>
        <dbReference type="EMBL" id="MFF3224086.1"/>
    </source>
</evidence>
<evidence type="ECO:0000256" key="1">
    <source>
        <dbReference type="SAM" id="MobiDB-lite"/>
    </source>
</evidence>
<gene>
    <name evidence="2" type="ORF">ACFYV7_14940</name>
</gene>
<accession>A0ABW6QS70</accession>
<feature type="region of interest" description="Disordered" evidence="1">
    <location>
        <begin position="49"/>
        <end position="72"/>
    </location>
</feature>
<evidence type="ECO:0000313" key="3">
    <source>
        <dbReference type="Proteomes" id="UP001601948"/>
    </source>
</evidence>
<reference evidence="2 3" key="1">
    <citation type="submission" date="2024-10" db="EMBL/GenBank/DDBJ databases">
        <title>The Natural Products Discovery Center: Release of the First 8490 Sequenced Strains for Exploring Actinobacteria Biosynthetic Diversity.</title>
        <authorList>
            <person name="Kalkreuter E."/>
            <person name="Kautsar S.A."/>
            <person name="Yang D."/>
            <person name="Bader C.D."/>
            <person name="Teijaro C.N."/>
            <person name="Fluegel L."/>
            <person name="Davis C.M."/>
            <person name="Simpson J.R."/>
            <person name="Lauterbach L."/>
            <person name="Steele A.D."/>
            <person name="Gui C."/>
            <person name="Meng S."/>
            <person name="Li G."/>
            <person name="Viehrig K."/>
            <person name="Ye F."/>
            <person name="Su P."/>
            <person name="Kiefer A.F."/>
            <person name="Nichols A."/>
            <person name="Cepeda A.J."/>
            <person name="Yan W."/>
            <person name="Fan B."/>
            <person name="Jiang Y."/>
            <person name="Adhikari A."/>
            <person name="Zheng C.-J."/>
            <person name="Schuster L."/>
            <person name="Cowan T.M."/>
            <person name="Smanski M.J."/>
            <person name="Chevrette M.G."/>
            <person name="De Carvalho L.P.S."/>
            <person name="Shen B."/>
        </authorList>
    </citation>
    <scope>NUCLEOTIDE SEQUENCE [LARGE SCALE GENOMIC DNA]</scope>
    <source>
        <strain evidence="2 3">NPDC003040</strain>
    </source>
</reference>
<comment type="caution">
    <text evidence="2">The sequence shown here is derived from an EMBL/GenBank/DDBJ whole genome shotgun (WGS) entry which is preliminary data.</text>
</comment>
<dbReference type="RefSeq" id="WP_387717416.1">
    <property type="nucleotide sequence ID" value="NZ_JBIAPI010000002.1"/>
</dbReference>
<sequence length="72" mass="7705">MNEPGAAIPAVLPSPHALMAQAITQRRLHHTLTRTSTDAVTAAVGDHVEIDWHEEDPGHTPLAEAPTRGLEP</sequence>
<dbReference type="EMBL" id="JBIAPI010000002">
    <property type="protein sequence ID" value="MFF3224086.1"/>
    <property type="molecule type" value="Genomic_DNA"/>
</dbReference>
<proteinExistence type="predicted"/>
<dbReference type="Proteomes" id="UP001601948">
    <property type="component" value="Unassembled WGS sequence"/>
</dbReference>
<keyword evidence="3" id="KW-1185">Reference proteome</keyword>
<name>A0ABW6QS70_9NOCA</name>
<protein>
    <submittedName>
        <fullName evidence="2">Uncharacterized protein</fullName>
    </submittedName>
</protein>
<feature type="compositionally biased region" description="Basic and acidic residues" evidence="1">
    <location>
        <begin position="49"/>
        <end position="58"/>
    </location>
</feature>
<organism evidence="2 3">
    <name type="scientific">Nocardia suismassiliense</name>
    <dbReference type="NCBI Taxonomy" id="2077092"/>
    <lineage>
        <taxon>Bacteria</taxon>
        <taxon>Bacillati</taxon>
        <taxon>Actinomycetota</taxon>
        <taxon>Actinomycetes</taxon>
        <taxon>Mycobacteriales</taxon>
        <taxon>Nocardiaceae</taxon>
        <taxon>Nocardia</taxon>
    </lineage>
</organism>